<evidence type="ECO:0000313" key="16">
    <source>
        <dbReference type="Proteomes" id="UP000287033"/>
    </source>
</evidence>
<dbReference type="InterPro" id="IPR000800">
    <property type="entry name" value="Notch_dom"/>
</dbReference>
<dbReference type="InterPro" id="IPR036116">
    <property type="entry name" value="FN3_sf"/>
</dbReference>
<dbReference type="Pfam" id="PF05572">
    <property type="entry name" value="Peptidase_M43"/>
    <property type="match status" value="1"/>
</dbReference>
<dbReference type="GO" id="GO:0005615">
    <property type="term" value="C:extracellular space"/>
    <property type="evidence" value="ECO:0007669"/>
    <property type="project" value="TreeGrafter"/>
</dbReference>
<dbReference type="STRING" id="137246.A0A401S3J7"/>
<dbReference type="InterPro" id="IPR013320">
    <property type="entry name" value="ConA-like_dom_sf"/>
</dbReference>
<comment type="caution">
    <text evidence="15">The sequence shown here is derived from an EMBL/GenBank/DDBJ whole genome shotgun (WGS) entry which is preliminary data.</text>
</comment>
<name>A0A401S3J7_CHIPU</name>
<evidence type="ECO:0000256" key="1">
    <source>
        <dbReference type="ARBA" id="ARBA00008721"/>
    </source>
</evidence>
<comment type="caution">
    <text evidence="12">Lacks conserved residue(s) required for the propagation of feature annotation.</text>
</comment>
<feature type="domain" description="Sushi" evidence="14">
    <location>
        <begin position="1253"/>
        <end position="1314"/>
    </location>
</feature>
<accession>A0A401S3J7</accession>
<evidence type="ECO:0000256" key="5">
    <source>
        <dbReference type="ARBA" id="ARBA00023180"/>
    </source>
</evidence>
<feature type="region of interest" description="Disordered" evidence="13">
    <location>
        <begin position="1"/>
        <end position="66"/>
    </location>
</feature>
<dbReference type="InterPro" id="IPR043543">
    <property type="entry name" value="PAPPA/PAPPA2"/>
</dbReference>
<comment type="subunit">
    <text evidence="7">Homodimer; disulfide-linked. In pregnancy serum, predominantly found as a disulfide-linked 2:2 heterotetramer with the proform of PRG2.</text>
</comment>
<evidence type="ECO:0000256" key="8">
    <source>
        <dbReference type="ARBA" id="ARBA00066853"/>
    </source>
</evidence>
<dbReference type="SUPFAM" id="SSF49265">
    <property type="entry name" value="Fibronectin type III"/>
    <property type="match status" value="1"/>
</dbReference>
<comment type="catalytic activity">
    <reaction evidence="6">
        <text>Cleavage of the 135-Met-|-Lys-136 bond in insulin-like growth factor binding protein (IGFBP)-4, and the 143-Ser-|-Lys-144 bond in IGFBP-5.</text>
        <dbReference type="EC" id="3.4.24.79"/>
    </reaction>
</comment>
<evidence type="ECO:0000256" key="13">
    <source>
        <dbReference type="SAM" id="MobiDB-lite"/>
    </source>
</evidence>
<dbReference type="PROSITE" id="PS50923">
    <property type="entry name" value="SUSHI"/>
    <property type="match status" value="1"/>
</dbReference>
<feature type="region of interest" description="Disordered" evidence="13">
    <location>
        <begin position="704"/>
        <end position="733"/>
    </location>
</feature>
<dbReference type="FunFam" id="3.40.390.10:FF:000026">
    <property type="entry name" value="Pappalysin 1"/>
    <property type="match status" value="1"/>
</dbReference>
<dbReference type="Pfam" id="PF25900">
    <property type="entry name" value="PAPPA"/>
    <property type="match status" value="1"/>
</dbReference>
<dbReference type="Proteomes" id="UP000287033">
    <property type="component" value="Unassembled WGS sequence"/>
</dbReference>
<keyword evidence="2" id="KW-0732">Signal</keyword>
<evidence type="ECO:0000256" key="10">
    <source>
        <dbReference type="ARBA" id="ARBA00075042"/>
    </source>
</evidence>
<evidence type="ECO:0000259" key="14">
    <source>
        <dbReference type="PROSITE" id="PS50923"/>
    </source>
</evidence>
<dbReference type="EMBL" id="BEZZ01000071">
    <property type="protein sequence ID" value="GCC24929.1"/>
    <property type="molecule type" value="Genomic_DNA"/>
</dbReference>
<dbReference type="InterPro" id="IPR024079">
    <property type="entry name" value="MetalloPept_cat_dom_sf"/>
</dbReference>
<dbReference type="SUPFAM" id="SSF55486">
    <property type="entry name" value="Metalloproteases ('zincins'), catalytic domain"/>
    <property type="match status" value="1"/>
</dbReference>
<evidence type="ECO:0000313" key="15">
    <source>
        <dbReference type="EMBL" id="GCC24929.1"/>
    </source>
</evidence>
<organism evidence="15 16">
    <name type="scientific">Chiloscyllium punctatum</name>
    <name type="common">Brownbanded bambooshark</name>
    <name type="synonym">Hemiscyllium punctatum</name>
    <dbReference type="NCBI Taxonomy" id="137246"/>
    <lineage>
        <taxon>Eukaryota</taxon>
        <taxon>Metazoa</taxon>
        <taxon>Chordata</taxon>
        <taxon>Craniata</taxon>
        <taxon>Vertebrata</taxon>
        <taxon>Chondrichthyes</taxon>
        <taxon>Elasmobranchii</taxon>
        <taxon>Galeomorphii</taxon>
        <taxon>Galeoidea</taxon>
        <taxon>Orectolobiformes</taxon>
        <taxon>Hemiscylliidae</taxon>
        <taxon>Chiloscyllium</taxon>
    </lineage>
</organism>
<keyword evidence="16" id="KW-1185">Reference proteome</keyword>
<dbReference type="SUPFAM" id="SSF49899">
    <property type="entry name" value="Concanavalin A-like lectins/glucanases"/>
    <property type="match status" value="1"/>
</dbReference>
<comment type="similarity">
    <text evidence="1">Belongs to the peptidase M43B family.</text>
</comment>
<protein>
    <recommendedName>
        <fullName evidence="9">Pappalysin-1</fullName>
        <ecNumber evidence="8">3.4.24.79</ecNumber>
    </recommendedName>
    <alternativeName>
        <fullName evidence="10">Insulin-like growth factor-dependent IGF-binding protein 4 protease</fullName>
    </alternativeName>
    <alternativeName>
        <fullName evidence="11">Pregnancy-associated plasma protein A</fullName>
    </alternativeName>
</protein>
<evidence type="ECO:0000256" key="7">
    <source>
        <dbReference type="ARBA" id="ARBA00065954"/>
    </source>
</evidence>
<dbReference type="EC" id="3.4.24.79" evidence="8"/>
<sequence>MASRLRRSKRALLMAQDHRHGPGADSPGSCGTRLPRGKRAVSPASSEHPPRLQPPSPHHQHHPQHSQARLLYFTGKGNQLRLRTSTELPRRRFTVEVRVRPEGGQRSPAVIVGLYDKCFSSRDRGWALGIQSVSDSGNRDPRFFFSLKTDRARKMTTITAHQKYHANQWVHLAVTYDGHKMKLYVNGAQVAVSNEQVGDIFSPLSRKCKVLMLGGNFQNQNYRGYMADFSLWSEGRIQGKISEDMKHHAQKNSELVLHDNFQDVEIHWLTVKDSKYPQVEIKHHNGWFSNAILQPPPCGQTVCDNVEVITSYNKLFNFRKLKTVRYRVVNVYDDNHQKPTVTKEQIELQHQHLNNAFHRYNITWDLTVLDVKNSFLRNRLILANCDISKIGNGDCNLECDHTLTGNDGGDCKPLRRPSLLKKRGDGVCDMECNDELYKFDDGDCCNPNVTDVTKTCFDPKSPYRAYLDVNDLKNILKLDGATHLNIFFANSSDEELAGVATWPWDKEALTHLGGIVLNPSFYGMTGHTHTMIHEIGHSLGLYHVFKGISEIESCTDLCMETEASLETGDLCADTNPTPKNKQCKDPDPGNDTCGFGHFINTPFFNYMSYADDDCTNSFSPNQVARMHCYLDLVYQSWQPPTKPPPIPVAPEIIHQTARSVILHWLHPINGQFYAREVGSICDACTEHGALVQYAYNASSPRPCDPSGHWSPREAEGPPDVEQPCENSVRTWSPDAGVDEKTVPPVCPEPQGCYLELEFRHVLIPDSLTIWVTFTEWTAHGAIHDIKLLTVSGKEISLGPQNVFCDVPITVKLTVTEEVYGIQIFTLDEHLEIDAAMLTSAPQNTVCKECTPIQYKVIRDPPFKEGPVFMVKDLSRRFEDMDVKPGTLYTYQVAVVTGSDESEPSPELKHVHGAAYCGDGLIQKSLGEECDDSNKINDDGCSSLCRQEPSFNCVDEPSRCYFHDGDGVCEDFEKMTSVRDCGLYTPNGFMDQWASNVTVSHHDDQSCPGWVIIGHPAATKMCKTRVIDLSEGVAQYAWFPCVEAFHSIPYFRAKYWLKVYFAEPMVAAAVIVHLAADGSSLMDQRQDSIAVQLVDTKDQNHDLGMHLLNCRNNPLVIPVIHDLSQPFYRTSAILITFHSLYVAISGVALRSFHNFDPITISSCQSSEMYSPTEQSCVHYSCEATDCQELNLQNAVVNCTGTGRYNGDQCTVFCQRGYMLHLRRDEDASQLQSESMMTVTCTDGKWSQQVLCEPVDCGIPDQYHVYPATFSCPEGTTFGKQCTFQCRLPAQLRGTNNTLICLDDGLWSFPESLCELMCLAPPPVPNARLQSSRCQHDGHKVGSSCKYKCKPGYHVPSISRKIRKRNFKTRCTEDGSWQEAVCVPVMCEAVPAKFHGVYQCTNGFQFNSVCWMNCSDANNESEPINNLIRCRKDGTWNGSLQICSSMKGDCPQPHRLNSQIRLNCKDGYGIGAECTPSCLLHQNDAVILPSNMTSDDVKYWMSPPKAKNIVCTAGLNWYPHPEMIHCIKSCEPFVGDNYCDGNNNRAYCSYDGGDCCASTVITKKVIPFPMSCELHGDCACRDPTAQEHGKVRQQRFYHSHH</sequence>
<evidence type="ECO:0000256" key="4">
    <source>
        <dbReference type="ARBA" id="ARBA00023157"/>
    </source>
</evidence>
<dbReference type="FunFam" id="2.10.70.10:FF:000061">
    <property type="entry name" value="Pappalysin 1"/>
    <property type="match status" value="1"/>
</dbReference>
<dbReference type="InterPro" id="IPR058897">
    <property type="entry name" value="PAPPA_SD_C"/>
</dbReference>
<dbReference type="SUPFAM" id="SSF57535">
    <property type="entry name" value="Complement control module/SCR domain"/>
    <property type="match status" value="4"/>
</dbReference>
<keyword evidence="12" id="KW-0768">Sushi</keyword>
<keyword evidence="4" id="KW-1015">Disulfide bond</keyword>
<dbReference type="CDD" id="cd00033">
    <property type="entry name" value="CCP"/>
    <property type="match status" value="2"/>
</dbReference>
<dbReference type="FunFam" id="2.10.70.10:FF:000068">
    <property type="entry name" value="Pappalysin 1"/>
    <property type="match status" value="1"/>
</dbReference>
<feature type="compositionally biased region" description="Basic residues" evidence="13">
    <location>
        <begin position="1"/>
        <end position="10"/>
    </location>
</feature>
<dbReference type="CDD" id="cd04275">
    <property type="entry name" value="ZnMc_pappalysin_like"/>
    <property type="match status" value="1"/>
</dbReference>
<dbReference type="GO" id="GO:0006508">
    <property type="term" value="P:proteolysis"/>
    <property type="evidence" value="ECO:0007669"/>
    <property type="project" value="TreeGrafter"/>
</dbReference>
<dbReference type="Pfam" id="PF00084">
    <property type="entry name" value="Sushi"/>
    <property type="match status" value="1"/>
</dbReference>
<dbReference type="PANTHER" id="PTHR46130:SF2">
    <property type="entry name" value="PAPPALYSIN-1"/>
    <property type="match status" value="1"/>
</dbReference>
<reference evidence="15 16" key="1">
    <citation type="journal article" date="2018" name="Nat. Ecol. Evol.">
        <title>Shark genomes provide insights into elasmobranch evolution and the origin of vertebrates.</title>
        <authorList>
            <person name="Hara Y"/>
            <person name="Yamaguchi K"/>
            <person name="Onimaru K"/>
            <person name="Kadota M"/>
            <person name="Koyanagi M"/>
            <person name="Keeley SD"/>
            <person name="Tatsumi K"/>
            <person name="Tanaka K"/>
            <person name="Motone F"/>
            <person name="Kageyama Y"/>
            <person name="Nozu R"/>
            <person name="Adachi N"/>
            <person name="Nishimura O"/>
            <person name="Nakagawa R"/>
            <person name="Tanegashima C"/>
            <person name="Kiyatake I"/>
            <person name="Matsumoto R"/>
            <person name="Murakumo K"/>
            <person name="Nishida K"/>
            <person name="Terakita A"/>
            <person name="Kuratani S"/>
            <person name="Sato K"/>
            <person name="Hyodo S Kuraku.S."/>
        </authorList>
    </citation>
    <scope>NUCLEOTIDE SEQUENCE [LARGE SCALE GENOMIC DNA]</scope>
</reference>
<dbReference type="Gene3D" id="2.10.70.10">
    <property type="entry name" value="Complement Module, domain 1"/>
    <property type="match status" value="3"/>
</dbReference>
<dbReference type="InterPro" id="IPR035976">
    <property type="entry name" value="Sushi/SCR/CCP_sf"/>
</dbReference>
<dbReference type="InterPro" id="IPR008754">
    <property type="entry name" value="Peptidase_M43"/>
</dbReference>
<dbReference type="SMART" id="SM00032">
    <property type="entry name" value="CCP"/>
    <property type="match status" value="4"/>
</dbReference>
<dbReference type="OMA" id="KQVVCEP"/>
<evidence type="ECO:0000256" key="2">
    <source>
        <dbReference type="ARBA" id="ARBA00022729"/>
    </source>
</evidence>
<dbReference type="SMART" id="SM00560">
    <property type="entry name" value="LamGL"/>
    <property type="match status" value="1"/>
</dbReference>
<evidence type="ECO:0000256" key="6">
    <source>
        <dbReference type="ARBA" id="ARBA00052840"/>
    </source>
</evidence>
<dbReference type="InterPro" id="IPR000436">
    <property type="entry name" value="Sushi_SCR_CCP_dom"/>
</dbReference>
<dbReference type="OrthoDB" id="536211at2759"/>
<evidence type="ECO:0000256" key="12">
    <source>
        <dbReference type="PROSITE-ProRule" id="PRU00302"/>
    </source>
</evidence>
<dbReference type="Gene3D" id="3.40.390.10">
    <property type="entry name" value="Collagenase (Catalytic Domain)"/>
    <property type="match status" value="1"/>
</dbReference>
<dbReference type="SMART" id="SM00004">
    <property type="entry name" value="NL"/>
    <property type="match status" value="3"/>
</dbReference>
<dbReference type="FunFam" id="2.10.70.10:FF:000045">
    <property type="entry name" value="Pappalysin 1"/>
    <property type="match status" value="1"/>
</dbReference>
<dbReference type="InterPro" id="IPR011936">
    <property type="entry name" value="Myxo_disulph_rpt"/>
</dbReference>
<dbReference type="NCBIfam" id="TIGR02232">
    <property type="entry name" value="myxo_disulf_rpt"/>
    <property type="match status" value="1"/>
</dbReference>
<dbReference type="PANTHER" id="PTHR46130">
    <property type="entry name" value="LAMGL DOMAIN-CONTAINING PROTEIN"/>
    <property type="match status" value="1"/>
</dbReference>
<dbReference type="GO" id="GO:0004222">
    <property type="term" value="F:metalloendopeptidase activity"/>
    <property type="evidence" value="ECO:0007669"/>
    <property type="project" value="TreeGrafter"/>
</dbReference>
<dbReference type="FunFam" id="2.10.70.10:FF:000057">
    <property type="entry name" value="Pappalysin 1"/>
    <property type="match status" value="1"/>
</dbReference>
<evidence type="ECO:0000256" key="11">
    <source>
        <dbReference type="ARBA" id="ARBA00077848"/>
    </source>
</evidence>
<dbReference type="Gene3D" id="2.60.120.200">
    <property type="match status" value="1"/>
</dbReference>
<keyword evidence="3" id="KW-0677">Repeat</keyword>
<dbReference type="GO" id="GO:0007166">
    <property type="term" value="P:cell surface receptor signaling pathway"/>
    <property type="evidence" value="ECO:0007669"/>
    <property type="project" value="TreeGrafter"/>
</dbReference>
<evidence type="ECO:0000256" key="3">
    <source>
        <dbReference type="ARBA" id="ARBA00022737"/>
    </source>
</evidence>
<dbReference type="InterPro" id="IPR006558">
    <property type="entry name" value="LamG-like"/>
</dbReference>
<gene>
    <name evidence="15" type="ORF">chiPu_0003332</name>
</gene>
<proteinExistence type="inferred from homology"/>
<evidence type="ECO:0000256" key="9">
    <source>
        <dbReference type="ARBA" id="ARBA00067550"/>
    </source>
</evidence>
<keyword evidence="5" id="KW-0325">Glycoprotein</keyword>
<dbReference type="Pfam" id="PF13385">
    <property type="entry name" value="Laminin_G_3"/>
    <property type="match status" value="1"/>
</dbReference>